<accession>A0A4Z1HVL7</accession>
<name>A0A4Z1HVL7_9HELO</name>
<dbReference type="AlphaFoldDB" id="A0A4Z1HVL7"/>
<gene>
    <name evidence="1" type="ORF">BELL_1599g00020</name>
</gene>
<reference evidence="1 2" key="1">
    <citation type="submission" date="2017-12" db="EMBL/GenBank/DDBJ databases">
        <title>Comparative genomics of Botrytis spp.</title>
        <authorList>
            <person name="Valero-Jimenez C.A."/>
            <person name="Tapia P."/>
            <person name="Veloso J."/>
            <person name="Silva-Moreno E."/>
            <person name="Staats M."/>
            <person name="Valdes J.H."/>
            <person name="Van Kan J.A.L."/>
        </authorList>
    </citation>
    <scope>NUCLEOTIDE SEQUENCE [LARGE SCALE GENOMIC DNA]</scope>
    <source>
        <strain evidence="1 2">Be9601</strain>
    </source>
</reference>
<evidence type="ECO:0000313" key="2">
    <source>
        <dbReference type="Proteomes" id="UP000297229"/>
    </source>
</evidence>
<protein>
    <submittedName>
        <fullName evidence="1">Uncharacterized protein</fullName>
    </submittedName>
</protein>
<proteinExistence type="predicted"/>
<keyword evidence="2" id="KW-1185">Reference proteome</keyword>
<dbReference type="Proteomes" id="UP000297229">
    <property type="component" value="Unassembled WGS sequence"/>
</dbReference>
<dbReference type="EMBL" id="PQXM01001597">
    <property type="protein sequence ID" value="TGO53268.1"/>
    <property type="molecule type" value="Genomic_DNA"/>
</dbReference>
<comment type="caution">
    <text evidence="1">The sequence shown here is derived from an EMBL/GenBank/DDBJ whole genome shotgun (WGS) entry which is preliminary data.</text>
</comment>
<sequence>MPWSNGRSRHLESVPPAPPSGYVDYIANGYNIVDLAPDADQHLLDGYNKRAAQKRLFVEHGWQDAFRVEEFRISKQKFDKEDRKLRLVAQKLMHTDPYDGKAEAMAEAKGKILKVLGRICWIESNN</sequence>
<organism evidence="1 2">
    <name type="scientific">Botrytis elliptica</name>
    <dbReference type="NCBI Taxonomy" id="278938"/>
    <lineage>
        <taxon>Eukaryota</taxon>
        <taxon>Fungi</taxon>
        <taxon>Dikarya</taxon>
        <taxon>Ascomycota</taxon>
        <taxon>Pezizomycotina</taxon>
        <taxon>Leotiomycetes</taxon>
        <taxon>Helotiales</taxon>
        <taxon>Sclerotiniaceae</taxon>
        <taxon>Botrytis</taxon>
    </lineage>
</organism>
<evidence type="ECO:0000313" key="1">
    <source>
        <dbReference type="EMBL" id="TGO53268.1"/>
    </source>
</evidence>